<sequence length="510" mass="55122">MDFVKIARELATALQEAAGTEDAVLKVRATGGSLALDAWSASRDHMRVSGSALRGLFDATPGTYELRLRHDGTYTFAAGGALSPTGDGWLVFDEDFRYPGHPLPGLPRPAAAAPTGAPTDPAVLAEITALGTEFTTHYTRITGHAPQWPAGRTEADLAAAEARIGARLPEDLRALYRLADGDPEETALLGPYSCNPLDRVVADHLEGTPGAYGWEDAVSDTGVVFDPPPFGHVKRLSRNDWWIPFGSDRAMNYLCADLDPGPTGTAGQVLEFGRDIHGPLRYVAPSITAMLREVVEALREGRYTYEDEEYLEPEVTLREDKVRTHSEIFNRALHEVTDPGLVQQVYLNDLAVLDLAVLQGFPAVRELRVNRAGTVTGGLATLPALEALRLEAAEADLDAFAGHPLWRLELKGLARSVALHRLAALPNLIALDVAGVDVPEIDRIAELPHLRVLAVSPAQLTHLLTSGAPLPRLAALRVDPRTPLTEAAALWSRFSPGREAPWYTESTGRV</sequence>
<accession>A0ABZ1I9U4</accession>
<dbReference type="PANTHER" id="PTHR47432">
    <property type="entry name" value="CELL WALL ASSEMBLY REGULATOR SMI1"/>
    <property type="match status" value="1"/>
</dbReference>
<dbReference type="SMART" id="SM00860">
    <property type="entry name" value="SMI1_KNR4"/>
    <property type="match status" value="1"/>
</dbReference>
<dbReference type="InterPro" id="IPR051873">
    <property type="entry name" value="KNR4/SMI1_regulator"/>
</dbReference>
<protein>
    <submittedName>
        <fullName evidence="2">SMI1/KNR4 family protein</fullName>
    </submittedName>
</protein>
<dbReference type="PANTHER" id="PTHR47432:SF1">
    <property type="entry name" value="CELL WALL ASSEMBLY REGULATOR SMI1"/>
    <property type="match status" value="1"/>
</dbReference>
<keyword evidence="3" id="KW-1185">Reference proteome</keyword>
<dbReference type="RefSeq" id="WP_326833997.1">
    <property type="nucleotide sequence ID" value="NZ_CP142149.1"/>
</dbReference>
<proteinExistence type="predicted"/>
<feature type="domain" description="Knr4/Smi1-like" evidence="1">
    <location>
        <begin position="151"/>
        <end position="293"/>
    </location>
</feature>
<evidence type="ECO:0000259" key="1">
    <source>
        <dbReference type="SMART" id="SM00860"/>
    </source>
</evidence>
<organism evidence="2 3">
    <name type="scientific">Amycolatopsis rhabdoformis</name>
    <dbReference type="NCBI Taxonomy" id="1448059"/>
    <lineage>
        <taxon>Bacteria</taxon>
        <taxon>Bacillati</taxon>
        <taxon>Actinomycetota</taxon>
        <taxon>Actinomycetes</taxon>
        <taxon>Pseudonocardiales</taxon>
        <taxon>Pseudonocardiaceae</taxon>
        <taxon>Amycolatopsis</taxon>
    </lineage>
</organism>
<dbReference type="InterPro" id="IPR037883">
    <property type="entry name" value="Knr4/Smi1-like_sf"/>
</dbReference>
<dbReference type="EMBL" id="CP142149">
    <property type="protein sequence ID" value="WSE31190.1"/>
    <property type="molecule type" value="Genomic_DNA"/>
</dbReference>
<dbReference type="InterPro" id="IPR018958">
    <property type="entry name" value="Knr4/Smi1-like_dom"/>
</dbReference>
<gene>
    <name evidence="2" type="ORF">VSH64_03550</name>
</gene>
<evidence type="ECO:0000313" key="2">
    <source>
        <dbReference type="EMBL" id="WSE31190.1"/>
    </source>
</evidence>
<evidence type="ECO:0000313" key="3">
    <source>
        <dbReference type="Proteomes" id="UP001330812"/>
    </source>
</evidence>
<reference evidence="2 3" key="1">
    <citation type="journal article" date="2015" name="Int. J. Syst. Evol. Microbiol.">
        <title>Amycolatopsis rhabdoformis sp. nov., an actinomycete isolated from a tropical forest soil.</title>
        <authorList>
            <person name="Souza W.R."/>
            <person name="Silva R.E."/>
            <person name="Goodfellow M."/>
            <person name="Busarakam K."/>
            <person name="Figueiro F.S."/>
            <person name="Ferreira D."/>
            <person name="Rodrigues-Filho E."/>
            <person name="Moraes L.A.B."/>
            <person name="Zucchi T.D."/>
        </authorList>
    </citation>
    <scope>NUCLEOTIDE SEQUENCE [LARGE SCALE GENOMIC DNA]</scope>
    <source>
        <strain evidence="2 3">NCIMB 14900</strain>
    </source>
</reference>
<dbReference type="Pfam" id="PF09346">
    <property type="entry name" value="SMI1_KNR4"/>
    <property type="match status" value="1"/>
</dbReference>
<dbReference type="SUPFAM" id="SSF160631">
    <property type="entry name" value="SMI1/KNR4-like"/>
    <property type="match status" value="1"/>
</dbReference>
<name>A0ABZ1I9U4_9PSEU</name>
<dbReference type="Proteomes" id="UP001330812">
    <property type="component" value="Chromosome"/>
</dbReference>